<evidence type="ECO:0008006" key="5">
    <source>
        <dbReference type="Google" id="ProtNLM"/>
    </source>
</evidence>
<feature type="transmembrane region" description="Helical" evidence="2">
    <location>
        <begin position="7"/>
        <end position="26"/>
    </location>
</feature>
<evidence type="ECO:0000256" key="2">
    <source>
        <dbReference type="SAM" id="Phobius"/>
    </source>
</evidence>
<feature type="transmembrane region" description="Helical" evidence="2">
    <location>
        <begin position="38"/>
        <end position="56"/>
    </location>
</feature>
<feature type="transmembrane region" description="Helical" evidence="2">
    <location>
        <begin position="63"/>
        <end position="91"/>
    </location>
</feature>
<feature type="transmembrane region" description="Helical" evidence="2">
    <location>
        <begin position="171"/>
        <end position="191"/>
    </location>
</feature>
<gene>
    <name evidence="3" type="ORF">BBV17_04545</name>
</gene>
<dbReference type="Proteomes" id="UP000180194">
    <property type="component" value="Unassembled WGS sequence"/>
</dbReference>
<keyword evidence="2" id="KW-0472">Membrane</keyword>
<feature type="transmembrane region" description="Helical" evidence="2">
    <location>
        <begin position="198"/>
        <end position="219"/>
    </location>
</feature>
<dbReference type="EMBL" id="MBRJ01000079">
    <property type="protein sequence ID" value="OHX38780.1"/>
    <property type="molecule type" value="Genomic_DNA"/>
</dbReference>
<comment type="caution">
    <text evidence="3">The sequence shown here is derived from an EMBL/GenBank/DDBJ whole genome shotgun (WGS) entry which is preliminary data.</text>
</comment>
<evidence type="ECO:0000313" key="4">
    <source>
        <dbReference type="Proteomes" id="UP000180194"/>
    </source>
</evidence>
<reference evidence="3 4" key="1">
    <citation type="submission" date="2016-07" db="EMBL/GenBank/DDBJ databases">
        <title>Bacillus oceanisediminis whole genome.</title>
        <authorList>
            <person name="Pal Y."/>
            <person name="Verma A."/>
            <person name="Mual P."/>
            <person name="Srinivasan K."/>
        </authorList>
    </citation>
    <scope>NUCLEOTIDE SEQUENCE [LARGE SCALE GENOMIC DNA]</scope>
    <source>
        <strain evidence="3 4">Bhandara28</strain>
    </source>
</reference>
<evidence type="ECO:0000256" key="1">
    <source>
        <dbReference type="SAM" id="Coils"/>
    </source>
</evidence>
<feature type="transmembrane region" description="Helical" evidence="2">
    <location>
        <begin position="111"/>
        <end position="129"/>
    </location>
</feature>
<name>A0ABX3CJ67_9BACI</name>
<organism evidence="3 4">
    <name type="scientific">Cytobacillus oceanisediminis</name>
    <dbReference type="NCBI Taxonomy" id="665099"/>
    <lineage>
        <taxon>Bacteria</taxon>
        <taxon>Bacillati</taxon>
        <taxon>Bacillota</taxon>
        <taxon>Bacilli</taxon>
        <taxon>Bacillales</taxon>
        <taxon>Bacillaceae</taxon>
        <taxon>Cytobacillus</taxon>
    </lineage>
</organism>
<feature type="transmembrane region" description="Helical" evidence="2">
    <location>
        <begin position="262"/>
        <end position="281"/>
    </location>
</feature>
<feature type="transmembrane region" description="Helical" evidence="2">
    <location>
        <begin position="138"/>
        <end position="159"/>
    </location>
</feature>
<keyword evidence="2" id="KW-1133">Transmembrane helix</keyword>
<keyword evidence="4" id="KW-1185">Reference proteome</keyword>
<dbReference type="RefSeq" id="WP_009331024.1">
    <property type="nucleotide sequence ID" value="NZ_CP062790.1"/>
</dbReference>
<keyword evidence="1" id="KW-0175">Coiled coil</keyword>
<evidence type="ECO:0000313" key="3">
    <source>
        <dbReference type="EMBL" id="OHX38780.1"/>
    </source>
</evidence>
<accession>A0ABX3CJ67</accession>
<protein>
    <recommendedName>
        <fullName evidence="5">DUF4129 domain-containing protein</fullName>
    </recommendedName>
</protein>
<feature type="coiled-coil region" evidence="1">
    <location>
        <begin position="380"/>
        <end position="410"/>
    </location>
</feature>
<keyword evidence="2" id="KW-0812">Transmembrane</keyword>
<sequence length="412" mass="47740">MKKMFEVSFLLGIEIIFGALVLFPFYMANEAAVPLTEYFVLVFPAGMAFIILLIRFREKGKVLFFLLELPLLYVIGNFLSFSWFFIVLMSFLVFWRTYVHFNEHNNRPEGWWILLTVFFGTFLVIFSAIKDGAYTGEIVGLMIFELFFIISGGFIKRIIESDANAKEKKRFLIYFLSLTASILAVGMVVSFGMGTVKFLFFGILKLIASAAAIIASPLFNWAEKQDWAVHMKFLSENESRDNDVLFKEPADLGESGQYIDPAALISILFIIVIIFLFIYIYKKTIKVRFVKNGAVFASYSQQIEDEGTLLSRRFQHIAPENQIRKEIFHLERHAAKFDLGRKESESLPEWFDRIGLKDPEKIVDAYEIVRYSNNMSTQSVEKYKHAVDQIKKEIKRIHKENLKRKQAKKNSK</sequence>
<proteinExistence type="predicted"/>